<dbReference type="InterPro" id="IPR053221">
    <property type="entry name" value="Burnettramic_acid_biosynth"/>
</dbReference>
<keyword evidence="3" id="KW-1185">Reference proteome</keyword>
<reference evidence="3" key="1">
    <citation type="journal article" date="2017" name="Genome Biol.">
        <title>Comparative genomics reveals high biological diversity and specific adaptations in the industrially and medically important fungal genus Aspergillus.</title>
        <authorList>
            <person name="de Vries R.P."/>
            <person name="Riley R."/>
            <person name="Wiebenga A."/>
            <person name="Aguilar-Osorio G."/>
            <person name="Amillis S."/>
            <person name="Uchima C.A."/>
            <person name="Anderluh G."/>
            <person name="Asadollahi M."/>
            <person name="Askin M."/>
            <person name="Barry K."/>
            <person name="Battaglia E."/>
            <person name="Bayram O."/>
            <person name="Benocci T."/>
            <person name="Braus-Stromeyer S.A."/>
            <person name="Caldana C."/>
            <person name="Canovas D."/>
            <person name="Cerqueira G.C."/>
            <person name="Chen F."/>
            <person name="Chen W."/>
            <person name="Choi C."/>
            <person name="Clum A."/>
            <person name="Dos Santos R.A."/>
            <person name="Damasio A.R."/>
            <person name="Diallinas G."/>
            <person name="Emri T."/>
            <person name="Fekete E."/>
            <person name="Flipphi M."/>
            <person name="Freyberg S."/>
            <person name="Gallo A."/>
            <person name="Gournas C."/>
            <person name="Habgood R."/>
            <person name="Hainaut M."/>
            <person name="Harispe M.L."/>
            <person name="Henrissat B."/>
            <person name="Hilden K.S."/>
            <person name="Hope R."/>
            <person name="Hossain A."/>
            <person name="Karabika E."/>
            <person name="Karaffa L."/>
            <person name="Karanyi Z."/>
            <person name="Krasevec N."/>
            <person name="Kuo A."/>
            <person name="Kusch H."/>
            <person name="LaButti K."/>
            <person name="Lagendijk E.L."/>
            <person name="Lapidus A."/>
            <person name="Levasseur A."/>
            <person name="Lindquist E."/>
            <person name="Lipzen A."/>
            <person name="Logrieco A.F."/>
            <person name="MacCabe A."/>
            <person name="Maekelae M.R."/>
            <person name="Malavazi I."/>
            <person name="Melin P."/>
            <person name="Meyer V."/>
            <person name="Mielnichuk N."/>
            <person name="Miskei M."/>
            <person name="Molnar A.P."/>
            <person name="Mule G."/>
            <person name="Ngan C.Y."/>
            <person name="Orejas M."/>
            <person name="Orosz E."/>
            <person name="Ouedraogo J.P."/>
            <person name="Overkamp K.M."/>
            <person name="Park H.-S."/>
            <person name="Perrone G."/>
            <person name="Piumi F."/>
            <person name="Punt P.J."/>
            <person name="Ram A.F."/>
            <person name="Ramon A."/>
            <person name="Rauscher S."/>
            <person name="Record E."/>
            <person name="Riano-Pachon D.M."/>
            <person name="Robert V."/>
            <person name="Roehrig J."/>
            <person name="Ruller R."/>
            <person name="Salamov A."/>
            <person name="Salih N.S."/>
            <person name="Samson R.A."/>
            <person name="Sandor E."/>
            <person name="Sanguinetti M."/>
            <person name="Schuetze T."/>
            <person name="Sepcic K."/>
            <person name="Shelest E."/>
            <person name="Sherlock G."/>
            <person name="Sophianopoulou V."/>
            <person name="Squina F.M."/>
            <person name="Sun H."/>
            <person name="Susca A."/>
            <person name="Todd R.B."/>
            <person name="Tsang A."/>
            <person name="Unkles S.E."/>
            <person name="van de Wiele N."/>
            <person name="van Rossen-Uffink D."/>
            <person name="Oliveira J.V."/>
            <person name="Vesth T.C."/>
            <person name="Visser J."/>
            <person name="Yu J.-H."/>
            <person name="Zhou M."/>
            <person name="Andersen M.R."/>
            <person name="Archer D.B."/>
            <person name="Baker S.E."/>
            <person name="Benoit I."/>
            <person name="Brakhage A.A."/>
            <person name="Braus G.H."/>
            <person name="Fischer R."/>
            <person name="Frisvad J.C."/>
            <person name="Goldman G.H."/>
            <person name="Houbraken J."/>
            <person name="Oakley B."/>
            <person name="Pocsi I."/>
            <person name="Scazzocchio C."/>
            <person name="Seiboth B."/>
            <person name="vanKuyk P.A."/>
            <person name="Wortman J."/>
            <person name="Dyer P.S."/>
            <person name="Grigoriev I.V."/>
        </authorList>
    </citation>
    <scope>NUCLEOTIDE SEQUENCE [LARGE SCALE GENOMIC DNA]</scope>
    <source>
        <strain evidence="3">CBS 506.65</strain>
    </source>
</reference>
<dbReference type="GeneID" id="34609281"/>
<protein>
    <submittedName>
        <fullName evidence="2">Uncharacterized protein</fullName>
    </submittedName>
</protein>
<feature type="region of interest" description="Disordered" evidence="1">
    <location>
        <begin position="527"/>
        <end position="555"/>
    </location>
</feature>
<sequence>MVNLAQRLSTGIGFTSEAIHAMRDRKKTASQPSVSPLPSYSEVTYETTDKAVYNSRPPSYHTVDERDEAASYDSYDENEAAWELDEMGESMRPENESDALTPTAATTSAFDLESVNGDPTLALVQMAGLMPNPVPKLPVPVIIPQRRPGNKDRGFVRAYAPVLEESGIGPDVFMQFLDTLDQQNKASQNVDVVNVATNMVGSLPEAAFHVTNNVLSVAAGAACEVQTHKTNSFLNRVNRDLFMPRGLFAMVMSFRDDTSATDGLVRIRKQNINHIAARYSHLDPASSRHKQGLRRLRSTSSQTGGRLELPESAPLVFPHLDRAAAQATTGDTTLTKLKGASAWVTDYFDRKAQAEFEAAHFGSALAVPEAEREGFKSRYNDPEHPANSGSLASLVTGGKIDTNVWRARKASIRRKKYQLIGLEPPNCKGAFGPIHSAINVGRAVKERKNRQKSGITAIAGNPNVKTFNKDVLYLLIMNLPSQEEVEDSTAQLEKAMWDLEQALGQQADHKDAISGPKLTLREQALLEDSDEENEVASSEKPAYSHKDGYNSSGCDEKTFDKEDAAYDMVPAYDEKPPHNTFECDEQGFNGDAAYDIKPALDEKPIPENESLDYDKRQAYDYEQVEYHHHALEYDLQKSKLSIRNI</sequence>
<dbReference type="PANTHER" id="PTHR38887">
    <property type="entry name" value="CHROMOSOME 21, WHOLE GENOME SHOTGUN SEQUENCE"/>
    <property type="match status" value="1"/>
</dbReference>
<dbReference type="OrthoDB" id="3433125at2759"/>
<dbReference type="PANTHER" id="PTHR38887:SF1">
    <property type="entry name" value="RAS MODIFICATION PROTEIN ERF4"/>
    <property type="match status" value="1"/>
</dbReference>
<proteinExistence type="predicted"/>
<dbReference type="EMBL" id="KV878340">
    <property type="protein sequence ID" value="OJJ48054.1"/>
    <property type="molecule type" value="Genomic_DNA"/>
</dbReference>
<feature type="region of interest" description="Disordered" evidence="1">
    <location>
        <begin position="52"/>
        <end position="74"/>
    </location>
</feature>
<dbReference type="Proteomes" id="UP000184188">
    <property type="component" value="Unassembled WGS sequence"/>
</dbReference>
<evidence type="ECO:0000313" key="3">
    <source>
        <dbReference type="Proteomes" id="UP000184188"/>
    </source>
</evidence>
<dbReference type="RefSeq" id="XP_022582564.1">
    <property type="nucleotide sequence ID" value="XM_022722816.1"/>
</dbReference>
<dbReference type="AlphaFoldDB" id="A0A1L9SLX7"/>
<evidence type="ECO:0000256" key="1">
    <source>
        <dbReference type="SAM" id="MobiDB-lite"/>
    </source>
</evidence>
<gene>
    <name evidence="2" type="ORF">ASPZODRAFT_131696</name>
</gene>
<dbReference type="VEuPathDB" id="FungiDB:ASPZODRAFT_131696"/>
<feature type="compositionally biased region" description="Basic and acidic residues" evidence="1">
    <location>
        <begin position="542"/>
        <end position="555"/>
    </location>
</feature>
<name>A0A1L9SLX7_9EURO</name>
<organism evidence="2 3">
    <name type="scientific">Penicilliopsis zonata CBS 506.65</name>
    <dbReference type="NCBI Taxonomy" id="1073090"/>
    <lineage>
        <taxon>Eukaryota</taxon>
        <taxon>Fungi</taxon>
        <taxon>Dikarya</taxon>
        <taxon>Ascomycota</taxon>
        <taxon>Pezizomycotina</taxon>
        <taxon>Eurotiomycetes</taxon>
        <taxon>Eurotiomycetidae</taxon>
        <taxon>Eurotiales</taxon>
        <taxon>Aspergillaceae</taxon>
        <taxon>Penicilliopsis</taxon>
    </lineage>
</organism>
<accession>A0A1L9SLX7</accession>
<evidence type="ECO:0000313" key="2">
    <source>
        <dbReference type="EMBL" id="OJJ48054.1"/>
    </source>
</evidence>